<evidence type="ECO:0000256" key="1">
    <source>
        <dbReference type="SAM" id="SignalP"/>
    </source>
</evidence>
<organism evidence="2 3">
    <name type="scientific">Molossus molossus</name>
    <name type="common">Pallas' mastiff bat</name>
    <name type="synonym">Vespertilio molossus</name>
    <dbReference type="NCBI Taxonomy" id="27622"/>
    <lineage>
        <taxon>Eukaryota</taxon>
        <taxon>Metazoa</taxon>
        <taxon>Chordata</taxon>
        <taxon>Craniata</taxon>
        <taxon>Vertebrata</taxon>
        <taxon>Euteleostomi</taxon>
        <taxon>Mammalia</taxon>
        <taxon>Eutheria</taxon>
        <taxon>Laurasiatheria</taxon>
        <taxon>Chiroptera</taxon>
        <taxon>Yangochiroptera</taxon>
        <taxon>Molossidae</taxon>
        <taxon>Molossus</taxon>
    </lineage>
</organism>
<protein>
    <submittedName>
        <fullName evidence="2">Semaphorin 5A</fullName>
    </submittedName>
</protein>
<dbReference type="Proteomes" id="UP000550707">
    <property type="component" value="Unassembled WGS sequence"/>
</dbReference>
<dbReference type="InterPro" id="IPR036352">
    <property type="entry name" value="Semap_dom_sf"/>
</dbReference>
<dbReference type="Gene3D" id="2.130.10.10">
    <property type="entry name" value="YVTN repeat-like/Quinoprotein amine dehydrogenase"/>
    <property type="match status" value="1"/>
</dbReference>
<accession>A0A7J8J203</accession>
<reference evidence="2 3" key="1">
    <citation type="journal article" date="2020" name="Nature">
        <title>Six reference-quality genomes reveal evolution of bat adaptations.</title>
        <authorList>
            <person name="Jebb D."/>
            <person name="Huang Z."/>
            <person name="Pippel M."/>
            <person name="Hughes G.M."/>
            <person name="Lavrichenko K."/>
            <person name="Devanna P."/>
            <person name="Winkler S."/>
            <person name="Jermiin L.S."/>
            <person name="Skirmuntt E.C."/>
            <person name="Katzourakis A."/>
            <person name="Burkitt-Gray L."/>
            <person name="Ray D.A."/>
            <person name="Sullivan K.A.M."/>
            <person name="Roscito J.G."/>
            <person name="Kirilenko B.M."/>
            <person name="Davalos L.M."/>
            <person name="Corthals A.P."/>
            <person name="Power M.L."/>
            <person name="Jones G."/>
            <person name="Ransome R.D."/>
            <person name="Dechmann D.K.N."/>
            <person name="Locatelli A.G."/>
            <person name="Puechmaille S.J."/>
            <person name="Fedrigo O."/>
            <person name="Jarvis E.D."/>
            <person name="Hiller M."/>
            <person name="Vernes S.C."/>
            <person name="Myers E.W."/>
            <person name="Teeling E.C."/>
        </authorList>
    </citation>
    <scope>NUCLEOTIDE SEQUENCE [LARGE SCALE GENOMIC DNA]</scope>
    <source>
        <strain evidence="2">MMolMol1</strain>
        <tissue evidence="2">Muscle</tissue>
    </source>
</reference>
<keyword evidence="3" id="KW-1185">Reference proteome</keyword>
<feature type="chain" id="PRO_5029536234" evidence="1">
    <location>
        <begin position="23"/>
        <end position="113"/>
    </location>
</feature>
<proteinExistence type="predicted"/>
<evidence type="ECO:0000313" key="3">
    <source>
        <dbReference type="Proteomes" id="UP000550707"/>
    </source>
</evidence>
<keyword evidence="1" id="KW-0732">Signal</keyword>
<evidence type="ECO:0000313" key="2">
    <source>
        <dbReference type="EMBL" id="KAF6490916.1"/>
    </source>
</evidence>
<dbReference type="SUPFAM" id="SSF101912">
    <property type="entry name" value="Sema domain"/>
    <property type="match status" value="1"/>
</dbReference>
<sequence>MKGTCVIAWLFSSLGWWRLAQPETDASQCQRAEHPVISYKEIGPWLREFRAKNAVDFSQLTFDPGQKELVVGARNYLFRLQLEDLSLIQGHRKANVGKKQGLCEDGRFAGLAP</sequence>
<dbReference type="AlphaFoldDB" id="A0A7J8J203"/>
<dbReference type="InterPro" id="IPR015943">
    <property type="entry name" value="WD40/YVTN_repeat-like_dom_sf"/>
</dbReference>
<comment type="caution">
    <text evidence="2">The sequence shown here is derived from an EMBL/GenBank/DDBJ whole genome shotgun (WGS) entry which is preliminary data.</text>
</comment>
<name>A0A7J8J203_MOLMO</name>
<gene>
    <name evidence="2" type="ORF">HJG59_016273</name>
</gene>
<feature type="signal peptide" evidence="1">
    <location>
        <begin position="1"/>
        <end position="22"/>
    </location>
</feature>
<dbReference type="EMBL" id="JACASF010000003">
    <property type="protein sequence ID" value="KAF6490916.1"/>
    <property type="molecule type" value="Genomic_DNA"/>
</dbReference>